<protein>
    <submittedName>
        <fullName evidence="2">Uncharacterized protein</fullName>
    </submittedName>
</protein>
<reference evidence="2 3" key="1">
    <citation type="journal article" date="2020" name="bioRxiv">
        <title>Sequence and annotation of 42 cannabis genomes reveals extensive copy number variation in cannabinoid synthesis and pathogen resistance genes.</title>
        <authorList>
            <person name="Mckernan K.J."/>
            <person name="Helbert Y."/>
            <person name="Kane L.T."/>
            <person name="Ebling H."/>
            <person name="Zhang L."/>
            <person name="Liu B."/>
            <person name="Eaton Z."/>
            <person name="Mclaughlin S."/>
            <person name="Kingan S."/>
            <person name="Baybayan P."/>
            <person name="Concepcion G."/>
            <person name="Jordan M."/>
            <person name="Riva A."/>
            <person name="Barbazuk W."/>
            <person name="Harkins T."/>
        </authorList>
    </citation>
    <scope>NUCLEOTIDE SEQUENCE [LARGE SCALE GENOMIC DNA]</scope>
    <source>
        <strain evidence="3">cv. Jamaican Lion 4</strain>
        <tissue evidence="2">Leaf</tissue>
    </source>
</reference>
<proteinExistence type="predicted"/>
<feature type="transmembrane region" description="Helical" evidence="1">
    <location>
        <begin position="20"/>
        <end position="38"/>
    </location>
</feature>
<dbReference type="Proteomes" id="UP000525078">
    <property type="component" value="Unassembled WGS sequence"/>
</dbReference>
<organism evidence="2 3">
    <name type="scientific">Cannabis sativa</name>
    <name type="common">Hemp</name>
    <name type="synonym">Marijuana</name>
    <dbReference type="NCBI Taxonomy" id="3483"/>
    <lineage>
        <taxon>Eukaryota</taxon>
        <taxon>Viridiplantae</taxon>
        <taxon>Streptophyta</taxon>
        <taxon>Embryophyta</taxon>
        <taxon>Tracheophyta</taxon>
        <taxon>Spermatophyta</taxon>
        <taxon>Magnoliopsida</taxon>
        <taxon>eudicotyledons</taxon>
        <taxon>Gunneridae</taxon>
        <taxon>Pentapetalae</taxon>
        <taxon>rosids</taxon>
        <taxon>fabids</taxon>
        <taxon>Rosales</taxon>
        <taxon>Cannabaceae</taxon>
        <taxon>Cannabis</taxon>
    </lineage>
</organism>
<dbReference type="AlphaFoldDB" id="A0A7J6G2A1"/>
<accession>A0A7J6G2A1</accession>
<keyword evidence="1" id="KW-1133">Transmembrane helix</keyword>
<keyword evidence="1" id="KW-0812">Transmembrane</keyword>
<evidence type="ECO:0000256" key="1">
    <source>
        <dbReference type="SAM" id="Phobius"/>
    </source>
</evidence>
<dbReference type="EMBL" id="JAATIP010000082">
    <property type="protein sequence ID" value="KAF4377106.1"/>
    <property type="molecule type" value="Genomic_DNA"/>
</dbReference>
<name>A0A7J6G2A1_CANSA</name>
<sequence>MPDLRTPATFHRFPQFHSIIKIIITLFFFRIHQGLVWLPKEHHFRFFDGR</sequence>
<evidence type="ECO:0000313" key="3">
    <source>
        <dbReference type="Proteomes" id="UP000525078"/>
    </source>
</evidence>
<evidence type="ECO:0000313" key="2">
    <source>
        <dbReference type="EMBL" id="KAF4377106.1"/>
    </source>
</evidence>
<gene>
    <name evidence="2" type="ORF">F8388_017510</name>
</gene>
<keyword evidence="1" id="KW-0472">Membrane</keyword>
<comment type="caution">
    <text evidence="2">The sequence shown here is derived from an EMBL/GenBank/DDBJ whole genome shotgun (WGS) entry which is preliminary data.</text>
</comment>